<dbReference type="GO" id="GO:0046677">
    <property type="term" value="P:response to antibiotic"/>
    <property type="evidence" value="ECO:0007669"/>
    <property type="project" value="InterPro"/>
</dbReference>
<gene>
    <name evidence="1" type="ORF">RhiirC2_796769</name>
</gene>
<dbReference type="PANTHER" id="PTHR31299">
    <property type="entry name" value="ESTERASE, PUTATIVE (AFU_ORTHOLOGUE AFUA_1G05850)-RELATED"/>
    <property type="match status" value="1"/>
</dbReference>
<name>A0A2N1M954_9GLOM</name>
<organism evidence="1 2">
    <name type="scientific">Rhizophagus irregularis</name>
    <dbReference type="NCBI Taxonomy" id="588596"/>
    <lineage>
        <taxon>Eukaryota</taxon>
        <taxon>Fungi</taxon>
        <taxon>Fungi incertae sedis</taxon>
        <taxon>Mucoromycota</taxon>
        <taxon>Glomeromycotina</taxon>
        <taxon>Glomeromycetes</taxon>
        <taxon>Glomerales</taxon>
        <taxon>Glomeraceae</taxon>
        <taxon>Rhizophagus</taxon>
    </lineage>
</organism>
<comment type="caution">
    <text evidence="1">The sequence shown here is derived from an EMBL/GenBank/DDBJ whole genome shotgun (WGS) entry which is preliminary data.</text>
</comment>
<dbReference type="Proteomes" id="UP000233469">
    <property type="component" value="Unassembled WGS sequence"/>
</dbReference>
<proteinExistence type="predicted"/>
<dbReference type="PANTHER" id="PTHR31299:SF0">
    <property type="entry name" value="ESTERASE, PUTATIVE (AFU_ORTHOLOGUE AFUA_1G05850)-RELATED"/>
    <property type="match status" value="1"/>
</dbReference>
<accession>A0A2N1M954</accession>
<evidence type="ECO:0000313" key="1">
    <source>
        <dbReference type="EMBL" id="PKK58160.1"/>
    </source>
</evidence>
<dbReference type="SUPFAM" id="SSF159501">
    <property type="entry name" value="EreA/ChaN-like"/>
    <property type="match status" value="1"/>
</dbReference>
<dbReference type="EMBL" id="LLXL01003793">
    <property type="protein sequence ID" value="PKK58160.1"/>
    <property type="molecule type" value="Genomic_DNA"/>
</dbReference>
<dbReference type="AlphaFoldDB" id="A0A2N1M954"/>
<dbReference type="Pfam" id="PF05139">
    <property type="entry name" value="Erythro_esteras"/>
    <property type="match status" value="1"/>
</dbReference>
<dbReference type="InterPro" id="IPR007815">
    <property type="entry name" value="Emycin_Estase"/>
</dbReference>
<dbReference type="Gene3D" id="3.40.1660.10">
    <property type="entry name" value="EreA-like (biosynthetic domain)"/>
    <property type="match status" value="1"/>
</dbReference>
<sequence length="173" mass="20208">MLIYYYGVVACKADWPDTYNVNRYVQNSKFNESKDVHELLIAPSCEKEAVKVLADMFKRWARFKKQLGDDEINELLAAEINAMVVKDSEKYYLLGTLEFKMKSDYRSRLTIVTSKTRDTHKEKLQKEWNIGQLARERFGIDKGYNIRFTTHNGSVIVASDWDSPRETKNGDYT</sequence>
<dbReference type="VEuPathDB" id="FungiDB:RhiirA1_477030"/>
<reference evidence="1 2" key="2">
    <citation type="submission" date="2017-10" db="EMBL/GenBank/DDBJ databases">
        <title>Extensive intraspecific genome diversity in a model arbuscular mycorrhizal fungus.</title>
        <authorList>
            <person name="Chen E.C.H."/>
            <person name="Morin E."/>
            <person name="Baudet D."/>
            <person name="Noel J."/>
            <person name="Ndikumana S."/>
            <person name="Charron P."/>
            <person name="St-Onge C."/>
            <person name="Giorgi J."/>
            <person name="Grigoriev I.V."/>
            <person name="Roux C."/>
            <person name="Martin F.M."/>
            <person name="Corradi N."/>
        </authorList>
    </citation>
    <scope>NUCLEOTIDE SEQUENCE [LARGE SCALE GENOMIC DNA]</scope>
    <source>
        <strain evidence="1 2">C2</strain>
    </source>
</reference>
<protein>
    <submittedName>
        <fullName evidence="1">Uncharacterized protein</fullName>
    </submittedName>
</protein>
<reference evidence="1 2" key="1">
    <citation type="submission" date="2016-04" db="EMBL/GenBank/DDBJ databases">
        <title>Genome analyses suggest a sexual origin of heterokaryosis in a supposedly ancient asexual fungus.</title>
        <authorList>
            <person name="Ropars J."/>
            <person name="Sedzielewska K."/>
            <person name="Noel J."/>
            <person name="Charron P."/>
            <person name="Farinelli L."/>
            <person name="Marton T."/>
            <person name="Kruger M."/>
            <person name="Pelin A."/>
            <person name="Brachmann A."/>
            <person name="Corradi N."/>
        </authorList>
    </citation>
    <scope>NUCLEOTIDE SEQUENCE [LARGE SCALE GENOMIC DNA]</scope>
    <source>
        <strain evidence="1 2">C2</strain>
    </source>
</reference>
<evidence type="ECO:0000313" key="2">
    <source>
        <dbReference type="Proteomes" id="UP000233469"/>
    </source>
</evidence>
<dbReference type="VEuPathDB" id="FungiDB:FUN_015054"/>
<dbReference type="InterPro" id="IPR052036">
    <property type="entry name" value="Hydrolase/PRTase-associated"/>
</dbReference>